<dbReference type="AlphaFoldDB" id="A0A450S3M0"/>
<sequence length="156" mass="18466">MVDHSEKPLVCIKCGRWINSSDEDALFICKKCGYDNSPHREFYKQCYKVGEMLYKNHDARRDLKKIYTNQVRSSELWDVLAVVYSFLLGFTVNTSYDLTKNWIIRRKKLFQETYGKNIDLEGCVEIIQRFLEKNPDEIGEIQKAIQKMKRDSPEPE</sequence>
<name>A0A450S3M0_9GAMM</name>
<dbReference type="EMBL" id="CAADEY010000014">
    <property type="protein sequence ID" value="VFJ46223.1"/>
    <property type="molecule type" value="Genomic_DNA"/>
</dbReference>
<evidence type="ECO:0000313" key="1">
    <source>
        <dbReference type="EMBL" id="VFJ46223.1"/>
    </source>
</evidence>
<organism evidence="1">
    <name type="scientific">Candidatus Kentrum sp. DK</name>
    <dbReference type="NCBI Taxonomy" id="2126562"/>
    <lineage>
        <taxon>Bacteria</taxon>
        <taxon>Pseudomonadati</taxon>
        <taxon>Pseudomonadota</taxon>
        <taxon>Gammaproteobacteria</taxon>
        <taxon>Candidatus Kentrum</taxon>
    </lineage>
</organism>
<protein>
    <submittedName>
        <fullName evidence="1">Uncharacterized protein</fullName>
    </submittedName>
</protein>
<reference evidence="1" key="1">
    <citation type="submission" date="2019-02" db="EMBL/GenBank/DDBJ databases">
        <authorList>
            <person name="Gruber-Vodicka R. H."/>
            <person name="Seah K. B. B."/>
        </authorList>
    </citation>
    <scope>NUCLEOTIDE SEQUENCE</scope>
    <source>
        <strain evidence="1">BECK_DK161</strain>
    </source>
</reference>
<proteinExistence type="predicted"/>
<accession>A0A450S3M0</accession>
<gene>
    <name evidence="1" type="ORF">BECKDK2373C_GA0170839_101447</name>
</gene>